<keyword evidence="1 7" id="KW-0806">Transcription termination</keyword>
<dbReference type="PANTHER" id="PTHR22648">
    <property type="entry name" value="TRANSCRIPTION TERMINATION FACTOR NUSA"/>
    <property type="match status" value="1"/>
</dbReference>
<dbReference type="SUPFAM" id="SSF50249">
    <property type="entry name" value="Nucleic acid-binding proteins"/>
    <property type="match status" value="1"/>
</dbReference>
<dbReference type="GO" id="GO:0006353">
    <property type="term" value="P:DNA-templated transcription termination"/>
    <property type="evidence" value="ECO:0007669"/>
    <property type="project" value="UniProtKB-UniRule"/>
</dbReference>
<dbReference type="InterPro" id="IPR009019">
    <property type="entry name" value="KH_sf_prok-type"/>
</dbReference>
<dbReference type="NCBIfam" id="TIGR01953">
    <property type="entry name" value="NusA"/>
    <property type="match status" value="1"/>
</dbReference>
<dbReference type="Pfam" id="PF00575">
    <property type="entry name" value="S1"/>
    <property type="match status" value="1"/>
</dbReference>
<dbReference type="InterPro" id="IPR003029">
    <property type="entry name" value="S1_domain"/>
</dbReference>
<dbReference type="SUPFAM" id="SSF54814">
    <property type="entry name" value="Prokaryotic type KH domain (KH-domain type II)"/>
    <property type="match status" value="2"/>
</dbReference>
<reference evidence="10" key="2">
    <citation type="submission" date="2020-01" db="EMBL/GenBank/DDBJ databases">
        <authorList>
            <person name="Hornung B."/>
        </authorList>
    </citation>
    <scope>NUCLEOTIDE SEQUENCE</scope>
    <source>
        <strain evidence="10">PacBioINE</strain>
    </source>
</reference>
<evidence type="ECO:0000256" key="6">
    <source>
        <dbReference type="ARBA" id="ARBA00023163"/>
    </source>
</evidence>
<dbReference type="Pfam" id="PF08529">
    <property type="entry name" value="NusA_N"/>
    <property type="match status" value="1"/>
</dbReference>
<dbReference type="SUPFAM" id="SSF69705">
    <property type="entry name" value="Transcription factor NusA, N-terminal domain"/>
    <property type="match status" value="1"/>
</dbReference>
<dbReference type="GO" id="GO:0003700">
    <property type="term" value="F:DNA-binding transcription factor activity"/>
    <property type="evidence" value="ECO:0007669"/>
    <property type="project" value="InterPro"/>
</dbReference>
<dbReference type="CDD" id="cd22529">
    <property type="entry name" value="KH-II_NusA_rpt2"/>
    <property type="match status" value="1"/>
</dbReference>
<dbReference type="InterPro" id="IPR030842">
    <property type="entry name" value="TF_NusA_bacterial"/>
</dbReference>
<dbReference type="FunFam" id="3.30.1480.10:FF:000002">
    <property type="entry name" value="Transcription termination/antitermination protein NusA"/>
    <property type="match status" value="1"/>
</dbReference>
<evidence type="ECO:0000256" key="5">
    <source>
        <dbReference type="ARBA" id="ARBA00023015"/>
    </source>
</evidence>
<dbReference type="InterPro" id="IPR015946">
    <property type="entry name" value="KH_dom-like_a/b"/>
</dbReference>
<dbReference type="FunFam" id="2.40.50.140:FF:000058">
    <property type="entry name" value="Transcription termination/antitermination protein NusA"/>
    <property type="match status" value="1"/>
</dbReference>
<evidence type="ECO:0000256" key="1">
    <source>
        <dbReference type="ARBA" id="ARBA00022472"/>
    </source>
</evidence>
<keyword evidence="6 7" id="KW-0804">Transcription</keyword>
<keyword evidence="3 7" id="KW-0889">Transcription antitermination</keyword>
<dbReference type="PROSITE" id="PS50126">
    <property type="entry name" value="S1"/>
    <property type="match status" value="1"/>
</dbReference>
<dbReference type="InterPro" id="IPR010213">
    <property type="entry name" value="TF_NusA"/>
</dbReference>
<dbReference type="Gene3D" id="2.40.50.140">
    <property type="entry name" value="Nucleic acid-binding proteins"/>
    <property type="match status" value="1"/>
</dbReference>
<evidence type="ECO:0000313" key="11">
    <source>
        <dbReference type="EMBL" id="CEJ07313.1"/>
    </source>
</evidence>
<dbReference type="Proteomes" id="UP001071230">
    <property type="component" value="Unassembled WGS sequence"/>
</dbReference>
<dbReference type="FunFam" id="3.30.300.20:FF:000002">
    <property type="entry name" value="Transcription termination/antitermination protein NusA"/>
    <property type="match status" value="1"/>
</dbReference>
<dbReference type="CDD" id="cd04455">
    <property type="entry name" value="S1_NusA"/>
    <property type="match status" value="1"/>
</dbReference>
<comment type="subcellular location">
    <subcellularLocation>
        <location evidence="7">Cytoplasm</location>
    </subcellularLocation>
</comment>
<dbReference type="InterPro" id="IPR012340">
    <property type="entry name" value="NA-bd_OB-fold"/>
</dbReference>
<keyword evidence="12" id="KW-1185">Reference proteome</keyword>
<organism evidence="10">
    <name type="scientific">Acididesulfobacillus acetoxydans</name>
    <dbReference type="NCBI Taxonomy" id="1561005"/>
    <lineage>
        <taxon>Bacteria</taxon>
        <taxon>Bacillati</taxon>
        <taxon>Bacillota</taxon>
        <taxon>Clostridia</taxon>
        <taxon>Eubacteriales</taxon>
        <taxon>Peptococcaceae</taxon>
        <taxon>Acididesulfobacillus</taxon>
    </lineage>
</organism>
<comment type="similarity">
    <text evidence="7">Belongs to the NusA family.</text>
</comment>
<dbReference type="InterPro" id="IPR036555">
    <property type="entry name" value="NusA_N_sf"/>
</dbReference>
<feature type="compositionally biased region" description="Acidic residues" evidence="8">
    <location>
        <begin position="527"/>
        <end position="550"/>
    </location>
</feature>
<evidence type="ECO:0000256" key="4">
    <source>
        <dbReference type="ARBA" id="ARBA00022884"/>
    </source>
</evidence>
<dbReference type="EMBL" id="LR746496">
    <property type="protein sequence ID" value="CAA7602541.1"/>
    <property type="molecule type" value="Genomic_DNA"/>
</dbReference>
<keyword evidence="2 7" id="KW-0963">Cytoplasm</keyword>
<dbReference type="Proteomes" id="UP000836597">
    <property type="component" value="Chromosome"/>
</dbReference>
<comment type="function">
    <text evidence="7">Participates in both transcription termination and antitermination.</text>
</comment>
<dbReference type="HAMAP" id="MF_00945_B">
    <property type="entry name" value="NusA_B"/>
    <property type="match status" value="1"/>
</dbReference>
<dbReference type="PROSITE" id="PS50084">
    <property type="entry name" value="KH_TYPE_1"/>
    <property type="match status" value="1"/>
</dbReference>
<dbReference type="PANTHER" id="PTHR22648:SF0">
    <property type="entry name" value="TRANSCRIPTION TERMINATION_ANTITERMINATION PROTEIN NUSA"/>
    <property type="match status" value="1"/>
</dbReference>
<dbReference type="CDD" id="cd02134">
    <property type="entry name" value="KH-II_NusA_rpt1"/>
    <property type="match status" value="1"/>
</dbReference>
<dbReference type="InterPro" id="IPR058582">
    <property type="entry name" value="KH_NusA_2nd"/>
</dbReference>
<feature type="domain" description="S1 motif" evidence="9">
    <location>
        <begin position="135"/>
        <end position="199"/>
    </location>
</feature>
<dbReference type="EMBL" id="CDGJ01000048">
    <property type="protein sequence ID" value="CEJ07313.1"/>
    <property type="molecule type" value="Genomic_DNA"/>
</dbReference>
<keyword evidence="4 7" id="KW-0694">RNA-binding</keyword>
<gene>
    <name evidence="7" type="primary">nusA</name>
    <name evidence="11" type="ORF">DEACI_1774</name>
    <name evidence="10" type="ORF">DEACI_3220</name>
</gene>
<dbReference type="Pfam" id="PF13184">
    <property type="entry name" value="KH_NusA_1st"/>
    <property type="match status" value="1"/>
</dbReference>
<dbReference type="GO" id="GO:0031564">
    <property type="term" value="P:transcription antitermination"/>
    <property type="evidence" value="ECO:0007669"/>
    <property type="project" value="UniProtKB-UniRule"/>
</dbReference>
<accession>A0A8S0X0F1</accession>
<dbReference type="GO" id="GO:0005829">
    <property type="term" value="C:cytosol"/>
    <property type="evidence" value="ECO:0007669"/>
    <property type="project" value="TreeGrafter"/>
</dbReference>
<reference evidence="11" key="1">
    <citation type="submission" date="2014-11" db="EMBL/GenBank/DDBJ databases">
        <authorList>
            <person name="Hornung B.V."/>
        </authorList>
    </citation>
    <scope>NUCLEOTIDE SEQUENCE</scope>
    <source>
        <strain evidence="11">INE</strain>
    </source>
</reference>
<dbReference type="Gene3D" id="3.30.1480.10">
    <property type="entry name" value="NusA, N-terminal domain"/>
    <property type="match status" value="1"/>
</dbReference>
<protein>
    <recommendedName>
        <fullName evidence="7">Transcription termination/antitermination protein NusA</fullName>
    </recommendedName>
</protein>
<evidence type="ECO:0000256" key="7">
    <source>
        <dbReference type="HAMAP-Rule" id="MF_00945"/>
    </source>
</evidence>
<feature type="region of interest" description="Disordered" evidence="8">
    <location>
        <begin position="527"/>
        <end position="636"/>
    </location>
</feature>
<dbReference type="InterPro" id="IPR025249">
    <property type="entry name" value="TF_NusA_KH_1st"/>
</dbReference>
<keyword evidence="5 7" id="KW-0805">Transcription regulation</keyword>
<dbReference type="FunFam" id="3.30.300.20:FF:000005">
    <property type="entry name" value="Transcription termination/antitermination protein NusA"/>
    <property type="match status" value="1"/>
</dbReference>
<dbReference type="InterPro" id="IPR013735">
    <property type="entry name" value="TF_NusA_N"/>
</dbReference>
<proteinExistence type="inferred from homology"/>
<evidence type="ECO:0000259" key="9">
    <source>
        <dbReference type="PROSITE" id="PS50126"/>
    </source>
</evidence>
<dbReference type="KEGG" id="aacx:DEACI_3220"/>
<dbReference type="GO" id="GO:0003723">
    <property type="term" value="F:RNA binding"/>
    <property type="evidence" value="ECO:0007669"/>
    <property type="project" value="UniProtKB-UniRule"/>
</dbReference>
<evidence type="ECO:0000256" key="3">
    <source>
        <dbReference type="ARBA" id="ARBA00022814"/>
    </source>
</evidence>
<dbReference type="Gene3D" id="3.30.300.20">
    <property type="match status" value="2"/>
</dbReference>
<evidence type="ECO:0000256" key="2">
    <source>
        <dbReference type="ARBA" id="ARBA00022490"/>
    </source>
</evidence>
<dbReference type="Pfam" id="PF26594">
    <property type="entry name" value="KH_NusA_2nd"/>
    <property type="match status" value="1"/>
</dbReference>
<evidence type="ECO:0000256" key="8">
    <source>
        <dbReference type="SAM" id="MobiDB-lite"/>
    </source>
</evidence>
<dbReference type="AlphaFoldDB" id="A0A8S0X0F1"/>
<feature type="compositionally biased region" description="Basic and acidic residues" evidence="8">
    <location>
        <begin position="604"/>
        <end position="627"/>
    </location>
</feature>
<comment type="subunit">
    <text evidence="7">Monomer. Binds directly to the core enzyme of the DNA-dependent RNA polymerase and to nascent RNA.</text>
</comment>
<sequence>MNMEFIEAIHELEKERGISAEVLFEAIEAALISAYKKNFASLQNVRVSIDRVSGEFQVFARKTVVEQVEDSRTQISLEDAHKVDPNYQLDDIVENEVTPRQFGRIAAQTAKQVVVQRIREAERGMIYDEYINREGDIVTGVVQRYEQKSVVIDLGKVEALLMAQEQIPGEVYRPFERIKTFVVEVKKTTKGPQVLLSRTHPGLIKRLFELEVPEIHDGVVEIKGVSREAGARSKIAVYSRDANVDPVGACVGPKGSRVQTIVTELKGEKIDIVNYSADPRDYVANALSPAKVTDVYPRANEKVALVVVPDYQLSLAIGKEGQNARLAAKLTGWKIDIKSESQAAAQELIPTQTEDMPAEYDETAENGIYQGYADHDGYAEGEYGEDEYAEGEYAEGEYAEGEYAEGEYAEDEYAEGEYAEGEYAEDEYAEGEYAEGEYAEDEYAEGEYGEGEYAEGEYAEGEYAEGEYAEGEYAEGEYAGDEYAEGEYAEDEYAEGEYAEGEYAEGEYGEGEYAEGEYAEGEYAEGEYAEDEYAEGEDAEGEDAEGEDEYAVGGHTGEATDPVRPGDLINSPEYDNSNGLTKKGEEDYRSEGGMTGQEGPAVPPKEEKLSERDRAMQKYFAEQERGSRRGKKKAKG</sequence>
<evidence type="ECO:0000313" key="12">
    <source>
        <dbReference type="Proteomes" id="UP001071230"/>
    </source>
</evidence>
<dbReference type="SMART" id="SM00316">
    <property type="entry name" value="S1"/>
    <property type="match status" value="1"/>
</dbReference>
<evidence type="ECO:0000313" key="10">
    <source>
        <dbReference type="EMBL" id="CAA7602541.1"/>
    </source>
</evidence>
<name>A0A8S0X0F1_9FIRM</name>